<proteinExistence type="predicted"/>
<gene>
    <name evidence="1" type="ORF">SNA_26430</name>
</gene>
<organism evidence="1 2">
    <name type="scientific">Streptomyces natalensis ATCC 27448</name>
    <dbReference type="NCBI Taxonomy" id="1240678"/>
    <lineage>
        <taxon>Bacteria</taxon>
        <taxon>Bacillati</taxon>
        <taxon>Actinomycetota</taxon>
        <taxon>Actinomycetes</taxon>
        <taxon>Kitasatosporales</taxon>
        <taxon>Streptomycetaceae</taxon>
        <taxon>Streptomyces</taxon>
    </lineage>
</organism>
<dbReference type="InterPro" id="IPR046198">
    <property type="entry name" value="DUF6230"/>
</dbReference>
<dbReference type="Pfam" id="PF19741">
    <property type="entry name" value="DUF6230"/>
    <property type="match status" value="1"/>
</dbReference>
<accession>A0A0D7CFU4</accession>
<sequence length="206" mass="20739">MAARARELSPEGRTHWKRTAVMLVPGVACVGAVVIALAQGAMAASFAVSGKNFKVSADRITGRGISGFPSSLGAKDGTGHAVLLAGIASGTAQGVCLSMKQKLPLVGEVSLIVRSGGERAIKGEHLVVDADALTSSGGRVTGVQAGRDASTLTAAPGVSGPQGLFGVQADTAVARDVRSTAWASNGGSLTLDKVEIELSHTGKECY</sequence>
<name>A0A0D7CFU4_9ACTN</name>
<keyword evidence="2" id="KW-1185">Reference proteome</keyword>
<dbReference type="EMBL" id="JRKI01000034">
    <property type="protein sequence ID" value="KIZ15144.1"/>
    <property type="molecule type" value="Genomic_DNA"/>
</dbReference>
<dbReference type="PATRIC" id="fig|1240678.4.peg.5630"/>
<protein>
    <submittedName>
        <fullName evidence="1">Cholesterol esterase</fullName>
    </submittedName>
</protein>
<reference evidence="1 2" key="1">
    <citation type="submission" date="2014-09" db="EMBL/GenBank/DDBJ databases">
        <title>Draft genome sequence of Streptomyces natalensis ATCC 27448, producer of the antifungal pimaricin.</title>
        <authorList>
            <person name="Mendes M.V."/>
            <person name="Beites T."/>
            <person name="Pires S."/>
            <person name="Santos C.L."/>
            <person name="Moradas-Ferreira P."/>
        </authorList>
    </citation>
    <scope>NUCLEOTIDE SEQUENCE [LARGE SCALE GENOMIC DNA]</scope>
    <source>
        <strain evidence="1 2">ATCC 27448</strain>
    </source>
</reference>
<dbReference type="Proteomes" id="UP000032458">
    <property type="component" value="Unassembled WGS sequence"/>
</dbReference>
<comment type="caution">
    <text evidence="1">The sequence shown here is derived from an EMBL/GenBank/DDBJ whole genome shotgun (WGS) entry which is preliminary data.</text>
</comment>
<dbReference type="RefSeq" id="WP_030064203.1">
    <property type="nucleotide sequence ID" value="NZ_JRKI01000034.1"/>
</dbReference>
<evidence type="ECO:0000313" key="2">
    <source>
        <dbReference type="Proteomes" id="UP000032458"/>
    </source>
</evidence>
<dbReference type="AlphaFoldDB" id="A0A0D7CFU4"/>
<evidence type="ECO:0000313" key="1">
    <source>
        <dbReference type="EMBL" id="KIZ15144.1"/>
    </source>
</evidence>